<gene>
    <name evidence="2" type="ORF">E2C01_087699</name>
</gene>
<feature type="transmembrane region" description="Helical" evidence="1">
    <location>
        <begin position="36"/>
        <end position="55"/>
    </location>
</feature>
<proteinExistence type="predicted"/>
<dbReference type="AlphaFoldDB" id="A0A5B7J8V6"/>
<keyword evidence="3" id="KW-1185">Reference proteome</keyword>
<sequence>MADGGCVGTPNHAYRPVPPSPTPPCLLLRLEPRIRLTSFGALMIMVVVVVVVVVVDKDERRGELKS</sequence>
<keyword evidence="1" id="KW-0472">Membrane</keyword>
<comment type="caution">
    <text evidence="2">The sequence shown here is derived from an EMBL/GenBank/DDBJ whole genome shotgun (WGS) entry which is preliminary data.</text>
</comment>
<accession>A0A5B7J8V6</accession>
<dbReference type="EMBL" id="VSRR010091874">
    <property type="protein sequence ID" value="MPC92602.1"/>
    <property type="molecule type" value="Genomic_DNA"/>
</dbReference>
<evidence type="ECO:0000313" key="3">
    <source>
        <dbReference type="Proteomes" id="UP000324222"/>
    </source>
</evidence>
<protein>
    <submittedName>
        <fullName evidence="2">Uncharacterized protein</fullName>
    </submittedName>
</protein>
<dbReference type="Proteomes" id="UP000324222">
    <property type="component" value="Unassembled WGS sequence"/>
</dbReference>
<evidence type="ECO:0000256" key="1">
    <source>
        <dbReference type="SAM" id="Phobius"/>
    </source>
</evidence>
<keyword evidence="1" id="KW-0812">Transmembrane</keyword>
<evidence type="ECO:0000313" key="2">
    <source>
        <dbReference type="EMBL" id="MPC92602.1"/>
    </source>
</evidence>
<reference evidence="2 3" key="1">
    <citation type="submission" date="2019-05" db="EMBL/GenBank/DDBJ databases">
        <title>Another draft genome of Portunus trituberculatus and its Hox gene families provides insights of decapod evolution.</title>
        <authorList>
            <person name="Jeong J.-H."/>
            <person name="Song I."/>
            <person name="Kim S."/>
            <person name="Choi T."/>
            <person name="Kim D."/>
            <person name="Ryu S."/>
            <person name="Kim W."/>
        </authorList>
    </citation>
    <scope>NUCLEOTIDE SEQUENCE [LARGE SCALE GENOMIC DNA]</scope>
    <source>
        <tissue evidence="2">Muscle</tissue>
    </source>
</reference>
<name>A0A5B7J8V6_PORTR</name>
<keyword evidence="1" id="KW-1133">Transmembrane helix</keyword>
<organism evidence="2 3">
    <name type="scientific">Portunus trituberculatus</name>
    <name type="common">Swimming crab</name>
    <name type="synonym">Neptunus trituberculatus</name>
    <dbReference type="NCBI Taxonomy" id="210409"/>
    <lineage>
        <taxon>Eukaryota</taxon>
        <taxon>Metazoa</taxon>
        <taxon>Ecdysozoa</taxon>
        <taxon>Arthropoda</taxon>
        <taxon>Crustacea</taxon>
        <taxon>Multicrustacea</taxon>
        <taxon>Malacostraca</taxon>
        <taxon>Eumalacostraca</taxon>
        <taxon>Eucarida</taxon>
        <taxon>Decapoda</taxon>
        <taxon>Pleocyemata</taxon>
        <taxon>Brachyura</taxon>
        <taxon>Eubrachyura</taxon>
        <taxon>Portunoidea</taxon>
        <taxon>Portunidae</taxon>
        <taxon>Portuninae</taxon>
        <taxon>Portunus</taxon>
    </lineage>
</organism>